<name>A0A2I1EBK0_9GLOM</name>
<evidence type="ECO:0000313" key="14">
    <source>
        <dbReference type="EMBL" id="PKC67939.1"/>
    </source>
</evidence>
<dbReference type="GO" id="GO:0015035">
    <property type="term" value="F:protein-disulfide reductase activity"/>
    <property type="evidence" value="ECO:0007669"/>
    <property type="project" value="InterPro"/>
</dbReference>
<dbReference type="Gene3D" id="1.10.287.2900">
    <property type="match status" value="1"/>
</dbReference>
<evidence type="ECO:0000256" key="9">
    <source>
        <dbReference type="ARBA" id="ARBA00023284"/>
    </source>
</evidence>
<dbReference type="PANTHER" id="PTHR21622:SF0">
    <property type="entry name" value="COILED-COIL-HELIX-COILED-COIL-HELIX DOMAIN CONTAINING 4"/>
    <property type="match status" value="1"/>
</dbReference>
<evidence type="ECO:0000256" key="3">
    <source>
        <dbReference type="ARBA" id="ARBA00022448"/>
    </source>
</evidence>
<dbReference type="VEuPathDB" id="FungiDB:RhiirA1_417496"/>
<evidence type="ECO:0000256" key="7">
    <source>
        <dbReference type="ARBA" id="ARBA00023128"/>
    </source>
</evidence>
<feature type="compositionally biased region" description="Polar residues" evidence="11">
    <location>
        <begin position="134"/>
        <end position="152"/>
    </location>
</feature>
<feature type="compositionally biased region" description="Basic and acidic residues" evidence="11">
    <location>
        <begin position="117"/>
        <end position="133"/>
    </location>
</feature>
<dbReference type="VEuPathDB" id="FungiDB:RhiirFUN_022036"/>
<dbReference type="EMBL" id="CAGKOT010000006">
    <property type="protein sequence ID" value="CAB5347823.1"/>
    <property type="molecule type" value="Genomic_DNA"/>
</dbReference>
<evidence type="ECO:0000256" key="4">
    <source>
        <dbReference type="ARBA" id="ARBA00022927"/>
    </source>
</evidence>
<feature type="compositionally biased region" description="Basic and acidic residues" evidence="11">
    <location>
        <begin position="153"/>
        <end position="171"/>
    </location>
</feature>
<evidence type="ECO:0000256" key="11">
    <source>
        <dbReference type="SAM" id="MobiDB-lite"/>
    </source>
</evidence>
<reference evidence="14 16" key="3">
    <citation type="submission" date="2017-10" db="EMBL/GenBank/DDBJ databases">
        <title>Extensive intraspecific genome diversity in a model arbuscular mycorrhizal fungus.</title>
        <authorList>
            <person name="Chen E.C.H."/>
            <person name="Morin E."/>
            <person name="Baudet D."/>
            <person name="Noel J."/>
            <person name="Ndikumana S."/>
            <person name="Charron P."/>
            <person name="St-Onge C."/>
            <person name="Giorgi J."/>
            <person name="Grigoriev I.V."/>
            <person name="Roux C."/>
            <person name="Martin F.M."/>
            <person name="Corradi N."/>
        </authorList>
    </citation>
    <scope>NUCLEOTIDE SEQUENCE [LARGE SCALE GENOMIC DNA]</scope>
    <source>
        <strain evidence="14 16">A1</strain>
    </source>
</reference>
<keyword evidence="7" id="KW-0496">Mitochondrion</keyword>
<dbReference type="Proteomes" id="UP000232688">
    <property type="component" value="Unassembled WGS sequence"/>
</dbReference>
<keyword evidence="3" id="KW-0813">Transport</keyword>
<reference evidence="15 18" key="1">
    <citation type="submission" date="2015-10" db="EMBL/GenBank/DDBJ databases">
        <title>Genome analyses suggest a sexual origin of heterokaryosis in a supposedly ancient asexual fungus.</title>
        <authorList>
            <person name="Ropars J."/>
            <person name="Sedzielewska K."/>
            <person name="Noel J."/>
            <person name="Charron P."/>
            <person name="Farinelli L."/>
            <person name="Marton T."/>
            <person name="Kruger M."/>
            <person name="Pelin A."/>
            <person name="Brachmann A."/>
            <person name="Corradi N."/>
        </authorList>
    </citation>
    <scope>NUCLEOTIDE SEQUENCE [LARGE SCALE GENOMIC DNA]</scope>
    <source>
        <strain evidence="15 18">A4</strain>
        <strain evidence="13 17">A5</strain>
    </source>
</reference>
<keyword evidence="18" id="KW-1185">Reference proteome</keyword>
<protein>
    <recommendedName>
        <fullName evidence="2">Mitochondrial intermembrane space import and assembly protein 40</fullName>
    </recommendedName>
    <alternativeName>
        <fullName evidence="10">Mitochondrial import inner membrane translocase TIM40</fullName>
    </alternativeName>
</protein>
<proteinExistence type="predicted"/>
<comment type="caution">
    <text evidence="15">The sequence shown here is derived from an EMBL/GenBank/DDBJ whole genome shotgun (WGS) entry which is preliminary data.</text>
</comment>
<keyword evidence="4" id="KW-0653">Protein transport</keyword>
<dbReference type="PROSITE" id="PS51808">
    <property type="entry name" value="CHCH"/>
    <property type="match status" value="1"/>
</dbReference>
<feature type="compositionally biased region" description="Acidic residues" evidence="11">
    <location>
        <begin position="97"/>
        <end position="112"/>
    </location>
</feature>
<evidence type="ECO:0000256" key="8">
    <source>
        <dbReference type="ARBA" id="ARBA00023157"/>
    </source>
</evidence>
<evidence type="ECO:0000313" key="15">
    <source>
        <dbReference type="EMBL" id="PKY43377.1"/>
    </source>
</evidence>
<keyword evidence="9" id="KW-0676">Redox-active center</keyword>
<organism evidence="15 18">
    <name type="scientific">Rhizophagus irregularis</name>
    <dbReference type="NCBI Taxonomy" id="588596"/>
    <lineage>
        <taxon>Eukaryota</taxon>
        <taxon>Fungi</taxon>
        <taxon>Fungi incertae sedis</taxon>
        <taxon>Mucoromycota</taxon>
        <taxon>Glomeromycotina</taxon>
        <taxon>Glomeromycetes</taxon>
        <taxon>Glomerales</taxon>
        <taxon>Glomeraceae</taxon>
        <taxon>Rhizophagus</taxon>
    </lineage>
</organism>
<sequence>MTSTQQTNVETAKISQETLSPSKNENENEQSDAFNPETGEINWDCPCLGGMAKGSCGEQFKAAFSCFIYSKAEPKGVDCLEQFQKMKDCFREHPDEYGDELDDDDDDTEEEANLVTEDAKKIDLVTEDAKNTDVSKITAASTTESSNTFNHSDTSDKQKYEKSEKSEKSKN</sequence>
<reference evidence="13 17" key="2">
    <citation type="submission" date="2017-09" db="EMBL/GenBank/DDBJ databases">
        <title>Extensive intraspecific genome diversity in a model arbuscular mycorrhizal fungus.</title>
        <authorList>
            <person name="Chen E.C."/>
            <person name="Morin E."/>
            <person name="Beaudet D."/>
            <person name="Noel J."/>
            <person name="Ndikumana S."/>
            <person name="Charron P."/>
            <person name="St-Onge C."/>
            <person name="Giorgi J."/>
            <person name="Grigoriev I.V."/>
            <person name="Roux C."/>
            <person name="Martin F.M."/>
            <person name="Corradi N."/>
        </authorList>
    </citation>
    <scope>NUCLEOTIDE SEQUENCE [LARGE SCALE GENOMIC DNA]</scope>
    <source>
        <strain evidence="13 17">A5</strain>
    </source>
</reference>
<dbReference type="EMBL" id="LLXI01000250">
    <property type="protein sequence ID" value="PKY43377.1"/>
    <property type="molecule type" value="Genomic_DNA"/>
</dbReference>
<evidence type="ECO:0000313" key="18">
    <source>
        <dbReference type="Proteomes" id="UP000234323"/>
    </source>
</evidence>
<dbReference type="Proteomes" id="UP000232722">
    <property type="component" value="Unassembled WGS sequence"/>
</dbReference>
<dbReference type="InterPro" id="IPR039289">
    <property type="entry name" value="CHCHD4"/>
</dbReference>
<dbReference type="EMBL" id="LLXH01000361">
    <property type="protein sequence ID" value="PKC67939.1"/>
    <property type="molecule type" value="Genomic_DNA"/>
</dbReference>
<reference evidence="12" key="5">
    <citation type="submission" date="2020-05" db="EMBL/GenBank/DDBJ databases">
        <authorList>
            <person name="Rincon C."/>
            <person name="Sanders R I."/>
            <person name="Robbins C."/>
            <person name="Chaturvedi A."/>
        </authorList>
    </citation>
    <scope>NUCLEOTIDE SEQUENCE</scope>
    <source>
        <strain evidence="12">CHB12</strain>
    </source>
</reference>
<evidence type="ECO:0000256" key="10">
    <source>
        <dbReference type="ARBA" id="ARBA00033150"/>
    </source>
</evidence>
<dbReference type="GO" id="GO:0005758">
    <property type="term" value="C:mitochondrial intermembrane space"/>
    <property type="evidence" value="ECO:0007669"/>
    <property type="project" value="TreeGrafter"/>
</dbReference>
<feature type="region of interest" description="Disordered" evidence="11">
    <location>
        <begin position="93"/>
        <end position="171"/>
    </location>
</feature>
<evidence type="ECO:0000313" key="17">
    <source>
        <dbReference type="Proteomes" id="UP000232722"/>
    </source>
</evidence>
<evidence type="ECO:0000313" key="16">
    <source>
        <dbReference type="Proteomes" id="UP000232688"/>
    </source>
</evidence>
<feature type="compositionally biased region" description="Polar residues" evidence="11">
    <location>
        <begin position="1"/>
        <end position="23"/>
    </location>
</feature>
<evidence type="ECO:0000256" key="5">
    <source>
        <dbReference type="ARBA" id="ARBA00023002"/>
    </source>
</evidence>
<comment type="subcellular location">
    <subcellularLocation>
        <location evidence="1">Mitochondrion inner membrane</location>
        <topology evidence="1">Single-pass type II membrane protein</topology>
        <orientation evidence="1">Intermembrane side</orientation>
    </subcellularLocation>
</comment>
<keyword evidence="8" id="KW-1015">Disulfide bond</keyword>
<dbReference type="Proteomes" id="UP000684084">
    <property type="component" value="Unassembled WGS sequence"/>
</dbReference>
<dbReference type="Proteomes" id="UP000234323">
    <property type="component" value="Unassembled WGS sequence"/>
</dbReference>
<dbReference type="GO" id="GO:0045041">
    <property type="term" value="P:protein import into mitochondrial intermembrane space"/>
    <property type="evidence" value="ECO:0007669"/>
    <property type="project" value="InterPro"/>
</dbReference>
<dbReference type="VEuPathDB" id="FungiDB:FUN_010181"/>
<keyword evidence="5" id="KW-0560">Oxidoreductase</keyword>
<feature type="region of interest" description="Disordered" evidence="11">
    <location>
        <begin position="1"/>
        <end position="39"/>
    </location>
</feature>
<dbReference type="EMBL" id="LLXJ01000106">
    <property type="protein sequence ID" value="PKC15005.1"/>
    <property type="molecule type" value="Genomic_DNA"/>
</dbReference>
<accession>A0A2I1EBK0</accession>
<keyword evidence="6" id="KW-0811">Translocation</keyword>
<gene>
    <name evidence="12" type="ORF">CHRIB12_LOCUS4453</name>
    <name evidence="14" type="ORF">RhiirA1_417496</name>
    <name evidence="15" type="ORF">RhiirA4_398674</name>
    <name evidence="13" type="ORF">RhiirA5_349604</name>
</gene>
<dbReference type="OrthoDB" id="7481291at2759"/>
<evidence type="ECO:0000256" key="1">
    <source>
        <dbReference type="ARBA" id="ARBA00004164"/>
    </source>
</evidence>
<dbReference type="GO" id="GO:0005743">
    <property type="term" value="C:mitochondrial inner membrane"/>
    <property type="evidence" value="ECO:0007669"/>
    <property type="project" value="UniProtKB-SubCell"/>
</dbReference>
<dbReference type="PANTHER" id="PTHR21622">
    <property type="entry name" value="COILED-COIL-HELIX-COILED-COIL-HELIX DOMAIN CONTAINING 4"/>
    <property type="match status" value="1"/>
</dbReference>
<evidence type="ECO:0000313" key="12">
    <source>
        <dbReference type="EMBL" id="CAB5347823.1"/>
    </source>
</evidence>
<dbReference type="AlphaFoldDB" id="A0A2I1EBK0"/>
<reference evidence="14 16" key="4">
    <citation type="submission" date="2017-10" db="EMBL/GenBank/DDBJ databases">
        <title>Genome analyses suggest a sexual origin of heterokaryosis in a supposedly ancient asexual fungus.</title>
        <authorList>
            <person name="Corradi N."/>
            <person name="Sedzielewska K."/>
            <person name="Noel J."/>
            <person name="Charron P."/>
            <person name="Farinelli L."/>
            <person name="Marton T."/>
            <person name="Kruger M."/>
            <person name="Pelin A."/>
            <person name="Brachmann A."/>
            <person name="Corradi N."/>
        </authorList>
    </citation>
    <scope>NUCLEOTIDE SEQUENCE [LARGE SCALE GENOMIC DNA]</scope>
    <source>
        <strain evidence="14 16">A1</strain>
    </source>
</reference>
<evidence type="ECO:0000256" key="2">
    <source>
        <dbReference type="ARBA" id="ARBA00013714"/>
    </source>
</evidence>
<evidence type="ECO:0000313" key="13">
    <source>
        <dbReference type="EMBL" id="PKC15005.1"/>
    </source>
</evidence>
<evidence type="ECO:0000256" key="6">
    <source>
        <dbReference type="ARBA" id="ARBA00023010"/>
    </source>
</evidence>